<dbReference type="EMBL" id="JACEFI010000047">
    <property type="protein sequence ID" value="KAH0591781.1"/>
    <property type="molecule type" value="Genomic_DNA"/>
</dbReference>
<protein>
    <submittedName>
        <fullName evidence="2">Uncharacterized protein</fullName>
    </submittedName>
</protein>
<accession>A0A9P8S278</accession>
<dbReference type="AlphaFoldDB" id="A0A9P8S278"/>
<evidence type="ECO:0000313" key="2">
    <source>
        <dbReference type="EMBL" id="KAH0591781.1"/>
    </source>
</evidence>
<dbReference type="Proteomes" id="UP000764110">
    <property type="component" value="Unassembled WGS sequence"/>
</dbReference>
<dbReference type="SUPFAM" id="SSF55676">
    <property type="entry name" value="CytB endotoxin-like"/>
    <property type="match status" value="1"/>
</dbReference>
<comment type="caution">
    <text evidence="2">The sequence shown here is derived from an EMBL/GenBank/DDBJ whole genome shotgun (WGS) entry which is preliminary data.</text>
</comment>
<gene>
    <name evidence="2" type="ORF">MHUMG1_10480</name>
</gene>
<dbReference type="Pfam" id="PF01338">
    <property type="entry name" value="Bac_thur_toxin"/>
    <property type="match status" value="1"/>
</dbReference>
<evidence type="ECO:0000313" key="3">
    <source>
        <dbReference type="Proteomes" id="UP000764110"/>
    </source>
</evidence>
<dbReference type="GO" id="GO:0030435">
    <property type="term" value="P:sporulation resulting in formation of a cellular spore"/>
    <property type="evidence" value="ECO:0007669"/>
    <property type="project" value="UniProtKB-KW"/>
</dbReference>
<reference evidence="2 3" key="1">
    <citation type="submission" date="2020-07" db="EMBL/GenBank/DDBJ databases">
        <title>Metarhizium humberi genome.</title>
        <authorList>
            <person name="Lysoe E."/>
        </authorList>
    </citation>
    <scope>NUCLEOTIDE SEQUENCE [LARGE SCALE GENOMIC DNA]</scope>
    <source>
        <strain evidence="2 3">ESALQ1638</strain>
    </source>
</reference>
<dbReference type="InterPro" id="IPR001615">
    <property type="entry name" value="Endotoxin_CytB"/>
</dbReference>
<sequence length="388" mass="43326">MNGSSKVVPGEWGTLGVFCASFKCVLLRMHVDSAAFCASLPERETAGKKMRRLHLPCEGCLGGITVDGASNGLPDEPIGCTTGHFASIAHSEAYLPGAGLVEKPRRISLVDEYMHRSLTAHMCAAAPHHRHRLVIVRILRETAIPHHDDGHLTALLPASRRTQNDDLATPDFEKVQILQLNHCALAIKFDAFSKLPRDLVNTSKQVMKFAGAYVRVDAEGKIRSFDWKSFKTAVDNYEGDDLTFDKFKTITISRSENTVTTMVDKIVTFLAEALSFEMDEHSIKELATTIETTYTNLKEKSSKGFLDFSKSDERHNSSWEYRIQFAFPNPDLPDNFYSLVTTILLEADVVNLEEWWGLVASSSKTFSATIDAMELVVEKGFMKPKKLY</sequence>
<organism evidence="2 3">
    <name type="scientific">Metarhizium humberi</name>
    <dbReference type="NCBI Taxonomy" id="2596975"/>
    <lineage>
        <taxon>Eukaryota</taxon>
        <taxon>Fungi</taxon>
        <taxon>Dikarya</taxon>
        <taxon>Ascomycota</taxon>
        <taxon>Pezizomycotina</taxon>
        <taxon>Sordariomycetes</taxon>
        <taxon>Hypocreomycetidae</taxon>
        <taxon>Hypocreales</taxon>
        <taxon>Clavicipitaceae</taxon>
        <taxon>Metarhizium</taxon>
    </lineage>
</organism>
<dbReference type="InterPro" id="IPR035918">
    <property type="entry name" value="CytB_endotoxin-like_sf"/>
</dbReference>
<keyword evidence="3" id="KW-1185">Reference proteome</keyword>
<dbReference type="GO" id="GO:0005576">
    <property type="term" value="C:extracellular region"/>
    <property type="evidence" value="ECO:0007669"/>
    <property type="project" value="InterPro"/>
</dbReference>
<dbReference type="Gene3D" id="3.40.198.10">
    <property type="entry name" value="Delta-endotoxin CytB-like"/>
    <property type="match status" value="1"/>
</dbReference>
<evidence type="ECO:0000256" key="1">
    <source>
        <dbReference type="ARBA" id="ARBA00022969"/>
    </source>
</evidence>
<proteinExistence type="predicted"/>
<keyword evidence="1" id="KW-0749">Sporulation</keyword>
<name>A0A9P8S278_9HYPO</name>